<dbReference type="AlphaFoldDB" id="A0A914Q228"/>
<dbReference type="InterPro" id="IPR006597">
    <property type="entry name" value="Sel1-like"/>
</dbReference>
<protein>
    <submittedName>
        <fullName evidence="2">Sel1 repeat family protein</fullName>
    </submittedName>
</protein>
<dbReference type="InterPro" id="IPR011990">
    <property type="entry name" value="TPR-like_helical_dom_sf"/>
</dbReference>
<accession>A0A914Q228</accession>
<dbReference type="Pfam" id="PF08238">
    <property type="entry name" value="Sel1"/>
    <property type="match status" value="2"/>
</dbReference>
<reference evidence="2" key="1">
    <citation type="submission" date="2022-11" db="UniProtKB">
        <authorList>
            <consortium name="WormBaseParasite"/>
        </authorList>
    </citation>
    <scope>IDENTIFICATION</scope>
</reference>
<dbReference type="WBParaSite" id="PDA_v2.g25268.t1">
    <property type="protein sequence ID" value="PDA_v2.g25268.t1"/>
    <property type="gene ID" value="PDA_v2.g25268"/>
</dbReference>
<dbReference type="PANTHER" id="PTHR43628">
    <property type="entry name" value="ACTIVATOR OF C KINASE PROTEIN 1-RELATED"/>
    <property type="match status" value="1"/>
</dbReference>
<dbReference type="Gene3D" id="1.25.40.10">
    <property type="entry name" value="Tetratricopeptide repeat domain"/>
    <property type="match status" value="1"/>
</dbReference>
<organism evidence="1 2">
    <name type="scientific">Panagrolaimus davidi</name>
    <dbReference type="NCBI Taxonomy" id="227884"/>
    <lineage>
        <taxon>Eukaryota</taxon>
        <taxon>Metazoa</taxon>
        <taxon>Ecdysozoa</taxon>
        <taxon>Nematoda</taxon>
        <taxon>Chromadorea</taxon>
        <taxon>Rhabditida</taxon>
        <taxon>Tylenchina</taxon>
        <taxon>Panagrolaimomorpha</taxon>
        <taxon>Panagrolaimoidea</taxon>
        <taxon>Panagrolaimidae</taxon>
        <taxon>Panagrolaimus</taxon>
    </lineage>
</organism>
<dbReference type="SMART" id="SM00671">
    <property type="entry name" value="SEL1"/>
    <property type="match status" value="2"/>
</dbReference>
<dbReference type="SUPFAM" id="SSF81901">
    <property type="entry name" value="HCP-like"/>
    <property type="match status" value="1"/>
</dbReference>
<evidence type="ECO:0000313" key="1">
    <source>
        <dbReference type="Proteomes" id="UP000887578"/>
    </source>
</evidence>
<dbReference type="InterPro" id="IPR052945">
    <property type="entry name" value="Mitotic_Regulator"/>
</dbReference>
<evidence type="ECO:0000313" key="2">
    <source>
        <dbReference type="WBParaSite" id="PDA_v2.g25268.t1"/>
    </source>
</evidence>
<dbReference type="Proteomes" id="UP000887578">
    <property type="component" value="Unplaced"/>
</dbReference>
<name>A0A914Q228_9BILA</name>
<keyword evidence="1" id="KW-1185">Reference proteome</keyword>
<proteinExistence type="predicted"/>
<sequence>MQFSKTFRDDHVSVEDFCKRYHVSEEELKDPEKLAQRLPESLVNLVKGYQYGYGIFVQKDYKKAVEFFAKSANMESTRAMVEAGKLYLIGGLGLKQDFIESIKWFLKAATLNQTDNMGCRESKPKGRILE</sequence>
<dbReference type="PANTHER" id="PTHR43628:SF1">
    <property type="entry name" value="CHITIN SYNTHASE REGULATORY FACTOR 2-RELATED"/>
    <property type="match status" value="1"/>
</dbReference>